<feature type="non-terminal residue" evidence="1">
    <location>
        <position position="1"/>
    </location>
</feature>
<reference evidence="1" key="2">
    <citation type="submission" date="2021-09" db="EMBL/GenBank/DDBJ databases">
        <authorList>
            <person name="Gilroy R."/>
        </authorList>
    </citation>
    <scope>NUCLEOTIDE SEQUENCE</scope>
    <source>
        <strain evidence="1">CHK154-13316</strain>
    </source>
</reference>
<sequence length="73" mass="8324">EERDETIRKIAVANGVYYIPFGSGLGLGLFRQQSSDLYNVDHIHHTELGGYNLAKGIWGYLKNIPLWYSEIPE</sequence>
<comment type="caution">
    <text evidence="1">The sequence shown here is derived from an EMBL/GenBank/DDBJ whole genome shotgun (WGS) entry which is preliminary data.</text>
</comment>
<dbReference type="SUPFAM" id="SSF52266">
    <property type="entry name" value="SGNH hydrolase"/>
    <property type="match status" value="1"/>
</dbReference>
<proteinExistence type="predicted"/>
<gene>
    <name evidence="1" type="ORF">K8V07_04180</name>
</gene>
<evidence type="ECO:0000313" key="1">
    <source>
        <dbReference type="EMBL" id="HJG11105.1"/>
    </source>
</evidence>
<accession>A0A921LG32</accession>
<dbReference type="EMBL" id="DYVL01000056">
    <property type="protein sequence ID" value="HJG11105.1"/>
    <property type="molecule type" value="Genomic_DNA"/>
</dbReference>
<evidence type="ECO:0000313" key="2">
    <source>
        <dbReference type="Proteomes" id="UP000747074"/>
    </source>
</evidence>
<name>A0A921LG32_9BACE</name>
<reference evidence="1" key="1">
    <citation type="journal article" date="2021" name="PeerJ">
        <title>Extensive microbial diversity within the chicken gut microbiome revealed by metagenomics and culture.</title>
        <authorList>
            <person name="Gilroy R."/>
            <person name="Ravi A."/>
            <person name="Getino M."/>
            <person name="Pursley I."/>
            <person name="Horton D.L."/>
            <person name="Alikhan N.F."/>
            <person name="Baker D."/>
            <person name="Gharbi K."/>
            <person name="Hall N."/>
            <person name="Watson M."/>
            <person name="Adriaenssens E.M."/>
            <person name="Foster-Nyarko E."/>
            <person name="Jarju S."/>
            <person name="Secka A."/>
            <person name="Antonio M."/>
            <person name="Oren A."/>
            <person name="Chaudhuri R.R."/>
            <person name="La Ragione R."/>
            <person name="Hildebrand F."/>
            <person name="Pallen M.J."/>
        </authorList>
    </citation>
    <scope>NUCLEOTIDE SEQUENCE</scope>
    <source>
        <strain evidence="1">CHK154-13316</strain>
    </source>
</reference>
<protein>
    <submittedName>
        <fullName evidence="1">Uncharacterized protein</fullName>
    </submittedName>
</protein>
<organism evidence="1 2">
    <name type="scientific">Bacteroides xylanisolvens</name>
    <dbReference type="NCBI Taxonomy" id="371601"/>
    <lineage>
        <taxon>Bacteria</taxon>
        <taxon>Pseudomonadati</taxon>
        <taxon>Bacteroidota</taxon>
        <taxon>Bacteroidia</taxon>
        <taxon>Bacteroidales</taxon>
        <taxon>Bacteroidaceae</taxon>
        <taxon>Bacteroides</taxon>
    </lineage>
</organism>
<dbReference type="Proteomes" id="UP000747074">
    <property type="component" value="Unassembled WGS sequence"/>
</dbReference>
<dbReference type="AlphaFoldDB" id="A0A921LG32"/>